<sequence length="578" mass="64272">MAKQPVSKRATESATEGHCPPLGTTHPKKKDLTHSGSSQRLSATSKRPGRPPKFTEAQKEDALARYLAGDSTSEIAAVIGCSERTVRAWASKGDWGSDLRKRRETSDGIEAQIHRLSRIKNPSNAQAQRLAMLTKSLDRVKKSQPKPKPRPTVSNAVSAEALARVLDPEYGLYEYQTEFLQDEGRFRIILKARQIGFSYVVGLAVLLGAMAGRPQIVVSASERQAQIILAYVRHHAARLEVLIDEDKANKLKVMGTEIVAMSTNFRTAQGWPGDVWLDEFAWVRNQRMLWAAVIPSITAMGGRVTVFSTPFLPGSLFWEIATNHKNKHGHWSRKTITIEDAISQGMPLPGGLDELRMLFDSESWAMFYECQWAENGSALLSWELLHSLTEERILLHRFGRLRGGVDVGRINDRTAIALVGQEVDGKKWKDRFALIHHEMHKGMKFDAQKATIHEVDGRFDIESWKIDKTGLGMQLAEELHTASPERFEGVWFSAQRKSKLALNVLKLAEERRLLLPNDPDVLAQMHSIQKITSGTSIKYDAERNDEGHGDLFWAVALAADGRAKPGGGGGGLGIEVLS</sequence>
<dbReference type="SUPFAM" id="SSF46689">
    <property type="entry name" value="Homeodomain-like"/>
    <property type="match status" value="1"/>
</dbReference>
<dbReference type="EMBL" id="FNBP01000005">
    <property type="protein sequence ID" value="SDG18794.1"/>
    <property type="molecule type" value="Genomic_DNA"/>
</dbReference>
<dbReference type="Pfam" id="PF13384">
    <property type="entry name" value="HTH_23"/>
    <property type="match status" value="1"/>
</dbReference>
<dbReference type="Pfam" id="PF17289">
    <property type="entry name" value="Terminase_6C"/>
    <property type="match status" value="1"/>
</dbReference>
<reference evidence="6" key="1">
    <citation type="submission" date="2016-10" db="EMBL/GenBank/DDBJ databases">
        <authorList>
            <person name="Varghese N."/>
            <person name="Submissions S."/>
        </authorList>
    </citation>
    <scope>NUCLEOTIDE SEQUENCE [LARGE SCALE GENOMIC DNA]</scope>
    <source>
        <strain evidence="6">DSM 16477</strain>
    </source>
</reference>
<evidence type="ECO:0000256" key="1">
    <source>
        <dbReference type="ARBA" id="ARBA00022612"/>
    </source>
</evidence>
<accession>A0A1G7S782</accession>
<proteinExistence type="predicted"/>
<feature type="domain" description="Terminase large subunit gp17-like C-terminal" evidence="4">
    <location>
        <begin position="404"/>
        <end position="558"/>
    </location>
</feature>
<evidence type="ECO:0000259" key="4">
    <source>
        <dbReference type="Pfam" id="PF17289"/>
    </source>
</evidence>
<dbReference type="InterPro" id="IPR035421">
    <property type="entry name" value="Terminase_6C"/>
</dbReference>
<keyword evidence="3" id="KW-0472">Membrane</keyword>
<evidence type="ECO:0000256" key="3">
    <source>
        <dbReference type="SAM" id="Phobius"/>
    </source>
</evidence>
<dbReference type="RefSeq" id="WP_093742146.1">
    <property type="nucleotide sequence ID" value="NZ_FNBP01000005.1"/>
</dbReference>
<keyword evidence="1" id="KW-1188">Viral release from host cell</keyword>
<organism evidence="5 6">
    <name type="scientific">Sulfitobacter delicatus</name>
    <dbReference type="NCBI Taxonomy" id="218672"/>
    <lineage>
        <taxon>Bacteria</taxon>
        <taxon>Pseudomonadati</taxon>
        <taxon>Pseudomonadota</taxon>
        <taxon>Alphaproteobacteria</taxon>
        <taxon>Rhodobacterales</taxon>
        <taxon>Roseobacteraceae</taxon>
        <taxon>Sulfitobacter</taxon>
    </lineage>
</organism>
<protein>
    <submittedName>
        <fullName evidence="5">Mu-like prophage FluMu protein gp28</fullName>
    </submittedName>
</protein>
<feature type="region of interest" description="Disordered" evidence="2">
    <location>
        <begin position="1"/>
        <end position="57"/>
    </location>
</feature>
<dbReference type="AlphaFoldDB" id="A0A1G7S782"/>
<feature type="compositionally biased region" description="Polar residues" evidence="2">
    <location>
        <begin position="34"/>
        <end position="45"/>
    </location>
</feature>
<keyword evidence="6" id="KW-1185">Reference proteome</keyword>
<evidence type="ECO:0000313" key="5">
    <source>
        <dbReference type="EMBL" id="SDG18794.1"/>
    </source>
</evidence>
<evidence type="ECO:0000313" key="6">
    <source>
        <dbReference type="Proteomes" id="UP000199399"/>
    </source>
</evidence>
<name>A0A1G7S782_9RHOB</name>
<dbReference type="Gene3D" id="3.30.420.240">
    <property type="match status" value="1"/>
</dbReference>
<keyword evidence="3" id="KW-1133">Transmembrane helix</keyword>
<dbReference type="InterPro" id="IPR009057">
    <property type="entry name" value="Homeodomain-like_sf"/>
</dbReference>
<feature type="transmembrane region" description="Helical" evidence="3">
    <location>
        <begin position="195"/>
        <end position="212"/>
    </location>
</feature>
<keyword evidence="3" id="KW-0812">Transmembrane</keyword>
<dbReference type="STRING" id="218672.SAMN04489759_105109"/>
<dbReference type="Gene3D" id="3.40.50.300">
    <property type="entry name" value="P-loop containing nucleotide triphosphate hydrolases"/>
    <property type="match status" value="1"/>
</dbReference>
<dbReference type="Proteomes" id="UP000199399">
    <property type="component" value="Unassembled WGS sequence"/>
</dbReference>
<gene>
    <name evidence="5" type="ORF">SAMN04489759_105109</name>
</gene>
<evidence type="ECO:0000256" key="2">
    <source>
        <dbReference type="SAM" id="MobiDB-lite"/>
    </source>
</evidence>
<dbReference type="Pfam" id="PF03237">
    <property type="entry name" value="Terminase_6N"/>
    <property type="match status" value="1"/>
</dbReference>
<dbReference type="OrthoDB" id="9801658at2"/>
<dbReference type="InterPro" id="IPR027417">
    <property type="entry name" value="P-loop_NTPase"/>
</dbReference>